<dbReference type="Proteomes" id="UP000323166">
    <property type="component" value="Unassembled WGS sequence"/>
</dbReference>
<accession>A0A5S4ZSU2</accession>
<proteinExistence type="predicted"/>
<evidence type="ECO:0000259" key="2">
    <source>
        <dbReference type="PROSITE" id="PS50157"/>
    </source>
</evidence>
<feature type="compositionally biased region" description="Basic and acidic residues" evidence="1">
    <location>
        <begin position="89"/>
        <end position="99"/>
    </location>
</feature>
<dbReference type="AlphaFoldDB" id="A0A5S4ZSU2"/>
<sequence length="105" mass="11835">MAQFISTYQGIRYKIPESDKVAKFERGRLSTKDEQVISYLREHQDYGCTLTEVESPSGAMTVDVHFCPVEGCDKVFKSQQALAAHMRTHKQDDNYDKDNGGNADG</sequence>
<dbReference type="PROSITE" id="PS00028">
    <property type="entry name" value="ZINC_FINGER_C2H2_1"/>
    <property type="match status" value="1"/>
</dbReference>
<evidence type="ECO:0000313" key="3">
    <source>
        <dbReference type="EMBL" id="TYO95131.1"/>
    </source>
</evidence>
<feature type="domain" description="C2H2-type" evidence="2">
    <location>
        <begin position="65"/>
        <end position="94"/>
    </location>
</feature>
<dbReference type="InterPro" id="IPR013087">
    <property type="entry name" value="Znf_C2H2_type"/>
</dbReference>
<keyword evidence="4" id="KW-1185">Reference proteome</keyword>
<comment type="caution">
    <text evidence="3">The sequence shown here is derived from an EMBL/GenBank/DDBJ whole genome shotgun (WGS) entry which is preliminary data.</text>
</comment>
<organism evidence="3 4">
    <name type="scientific">Desulfallas thermosapovorans DSM 6562</name>
    <dbReference type="NCBI Taxonomy" id="1121431"/>
    <lineage>
        <taxon>Bacteria</taxon>
        <taxon>Bacillati</taxon>
        <taxon>Bacillota</taxon>
        <taxon>Clostridia</taxon>
        <taxon>Eubacteriales</taxon>
        <taxon>Desulfallaceae</taxon>
        <taxon>Desulfallas</taxon>
    </lineage>
</organism>
<gene>
    <name evidence="3" type="ORF">LX24_01860</name>
</gene>
<dbReference type="PROSITE" id="PS50157">
    <property type="entry name" value="ZINC_FINGER_C2H2_2"/>
    <property type="match status" value="1"/>
</dbReference>
<evidence type="ECO:0000256" key="1">
    <source>
        <dbReference type="SAM" id="MobiDB-lite"/>
    </source>
</evidence>
<dbReference type="SMART" id="SM00355">
    <property type="entry name" value="ZnF_C2H2"/>
    <property type="match status" value="1"/>
</dbReference>
<name>A0A5S4ZSU2_9FIRM</name>
<feature type="region of interest" description="Disordered" evidence="1">
    <location>
        <begin position="86"/>
        <end position="105"/>
    </location>
</feature>
<dbReference type="RefSeq" id="WP_166511865.1">
    <property type="nucleotide sequence ID" value="NZ_VNHM01000009.1"/>
</dbReference>
<dbReference type="SUPFAM" id="SSF57667">
    <property type="entry name" value="beta-beta-alpha zinc fingers"/>
    <property type="match status" value="1"/>
</dbReference>
<dbReference type="EMBL" id="VNHM01000009">
    <property type="protein sequence ID" value="TYO95131.1"/>
    <property type="molecule type" value="Genomic_DNA"/>
</dbReference>
<dbReference type="Gene3D" id="3.30.160.60">
    <property type="entry name" value="Classic Zinc Finger"/>
    <property type="match status" value="1"/>
</dbReference>
<reference evidence="3 4" key="1">
    <citation type="submission" date="2019-07" db="EMBL/GenBank/DDBJ databases">
        <title>Genomic Encyclopedia of Type Strains, Phase I: the one thousand microbial genomes (KMG-I) project.</title>
        <authorList>
            <person name="Kyrpides N."/>
        </authorList>
    </citation>
    <scope>NUCLEOTIDE SEQUENCE [LARGE SCALE GENOMIC DNA]</scope>
    <source>
        <strain evidence="3 4">DSM 6562</strain>
    </source>
</reference>
<protein>
    <submittedName>
        <fullName evidence="3">C2H2-type zinc finger protein</fullName>
    </submittedName>
</protein>
<dbReference type="Pfam" id="PF13912">
    <property type="entry name" value="zf-C2H2_6"/>
    <property type="match status" value="1"/>
</dbReference>
<evidence type="ECO:0000313" key="4">
    <source>
        <dbReference type="Proteomes" id="UP000323166"/>
    </source>
</evidence>
<dbReference type="InterPro" id="IPR036236">
    <property type="entry name" value="Znf_C2H2_sf"/>
</dbReference>